<evidence type="ECO:0000256" key="19">
    <source>
        <dbReference type="SAM" id="MobiDB-lite"/>
    </source>
</evidence>
<dbReference type="OrthoDB" id="270584at2759"/>
<dbReference type="Proteomes" id="UP000594454">
    <property type="component" value="Chromosome 2"/>
</dbReference>
<feature type="domain" description="Arf-GAP" evidence="20">
    <location>
        <begin position="7"/>
        <end position="124"/>
    </location>
</feature>
<accession>A0A7R8YSQ3</accession>
<dbReference type="GO" id="GO:0032012">
    <property type="term" value="P:regulation of ARF protein signal transduction"/>
    <property type="evidence" value="ECO:0007669"/>
    <property type="project" value="TreeGrafter"/>
</dbReference>
<evidence type="ECO:0000256" key="9">
    <source>
        <dbReference type="ARBA" id="ARBA00022833"/>
    </source>
</evidence>
<evidence type="ECO:0000256" key="6">
    <source>
        <dbReference type="ARBA" id="ARBA00022553"/>
    </source>
</evidence>
<keyword evidence="8 18" id="KW-0863">Zinc-finger</keyword>
<evidence type="ECO:0000256" key="1">
    <source>
        <dbReference type="ARBA" id="ARBA00004496"/>
    </source>
</evidence>
<evidence type="ECO:0000256" key="17">
    <source>
        <dbReference type="ARBA" id="ARBA00081514"/>
    </source>
</evidence>
<evidence type="ECO:0000256" key="10">
    <source>
        <dbReference type="ARBA" id="ARBA00022892"/>
    </source>
</evidence>
<evidence type="ECO:0000313" key="21">
    <source>
        <dbReference type="EMBL" id="CAD7082845.1"/>
    </source>
</evidence>
<feature type="compositionally biased region" description="Basic and acidic residues" evidence="19">
    <location>
        <begin position="123"/>
        <end position="133"/>
    </location>
</feature>
<evidence type="ECO:0000256" key="12">
    <source>
        <dbReference type="ARBA" id="ARBA00022990"/>
    </source>
</evidence>
<evidence type="ECO:0000256" key="18">
    <source>
        <dbReference type="PROSITE-ProRule" id="PRU00288"/>
    </source>
</evidence>
<dbReference type="PANTHER" id="PTHR46395:SF1">
    <property type="entry name" value="ADP-RIBOSYLATION FACTOR GTPASE-ACTIVATING PROTEIN 1"/>
    <property type="match status" value="1"/>
</dbReference>
<feature type="region of interest" description="Disordered" evidence="19">
    <location>
        <begin position="330"/>
        <end position="375"/>
    </location>
</feature>
<evidence type="ECO:0000256" key="11">
    <source>
        <dbReference type="ARBA" id="ARBA00022927"/>
    </source>
</evidence>
<evidence type="ECO:0000256" key="3">
    <source>
        <dbReference type="ARBA" id="ARBA00022448"/>
    </source>
</evidence>
<dbReference type="GO" id="GO:0015031">
    <property type="term" value="P:protein transport"/>
    <property type="evidence" value="ECO:0007669"/>
    <property type="project" value="UniProtKB-KW"/>
</dbReference>
<keyword evidence="11" id="KW-0653">Protein transport</keyword>
<feature type="compositionally biased region" description="Polar residues" evidence="19">
    <location>
        <begin position="363"/>
        <end position="375"/>
    </location>
</feature>
<dbReference type="GO" id="GO:0016192">
    <property type="term" value="P:vesicle-mediated transport"/>
    <property type="evidence" value="ECO:0007669"/>
    <property type="project" value="UniProtKB-KW"/>
</dbReference>
<keyword evidence="13" id="KW-0333">Golgi apparatus</keyword>
<evidence type="ECO:0000256" key="5">
    <source>
        <dbReference type="ARBA" id="ARBA00022490"/>
    </source>
</evidence>
<comment type="subcellular location">
    <subcellularLocation>
        <location evidence="1">Cytoplasm</location>
    </subcellularLocation>
    <subcellularLocation>
        <location evidence="2">Golgi apparatus</location>
    </subcellularLocation>
</comment>
<feature type="compositionally biased region" description="Polar residues" evidence="19">
    <location>
        <begin position="330"/>
        <end position="347"/>
    </location>
</feature>
<dbReference type="Gene3D" id="1.10.220.150">
    <property type="entry name" value="Arf GTPase activating protein"/>
    <property type="match status" value="1"/>
</dbReference>
<feature type="compositionally biased region" description="Polar residues" evidence="19">
    <location>
        <begin position="389"/>
        <end position="402"/>
    </location>
</feature>
<dbReference type="Pfam" id="PF01412">
    <property type="entry name" value="ArfGap"/>
    <property type="match status" value="1"/>
</dbReference>
<dbReference type="FunFam" id="1.10.220.150:FF:000008">
    <property type="entry name" value="ADP-ribosylation factor GTPase activating protein 1"/>
    <property type="match status" value="1"/>
</dbReference>
<dbReference type="GO" id="GO:0008270">
    <property type="term" value="F:zinc ion binding"/>
    <property type="evidence" value="ECO:0007669"/>
    <property type="project" value="UniProtKB-KW"/>
</dbReference>
<dbReference type="FunCoup" id="A0A7R8YSQ3">
    <property type="interactions" value="2181"/>
</dbReference>
<dbReference type="GO" id="GO:0030100">
    <property type="term" value="P:regulation of endocytosis"/>
    <property type="evidence" value="ECO:0007669"/>
    <property type="project" value="TreeGrafter"/>
</dbReference>
<dbReference type="EMBL" id="LR899010">
    <property type="protein sequence ID" value="CAD7082845.1"/>
    <property type="molecule type" value="Genomic_DNA"/>
</dbReference>
<keyword evidence="5" id="KW-0963">Cytoplasm</keyword>
<organism evidence="21 22">
    <name type="scientific">Hermetia illucens</name>
    <name type="common">Black soldier fly</name>
    <dbReference type="NCBI Taxonomy" id="343691"/>
    <lineage>
        <taxon>Eukaryota</taxon>
        <taxon>Metazoa</taxon>
        <taxon>Ecdysozoa</taxon>
        <taxon>Arthropoda</taxon>
        <taxon>Hexapoda</taxon>
        <taxon>Insecta</taxon>
        <taxon>Pterygota</taxon>
        <taxon>Neoptera</taxon>
        <taxon>Endopterygota</taxon>
        <taxon>Diptera</taxon>
        <taxon>Brachycera</taxon>
        <taxon>Stratiomyomorpha</taxon>
        <taxon>Stratiomyidae</taxon>
        <taxon>Hermetiinae</taxon>
        <taxon>Hermetia</taxon>
    </lineage>
</organism>
<evidence type="ECO:0000256" key="16">
    <source>
        <dbReference type="ARBA" id="ARBA00077418"/>
    </source>
</evidence>
<dbReference type="CDD" id="cd08830">
    <property type="entry name" value="ArfGap_ArfGap1"/>
    <property type="match status" value="1"/>
</dbReference>
<keyword evidence="12" id="KW-0007">Acetylation</keyword>
<keyword evidence="9" id="KW-0862">Zinc</keyword>
<evidence type="ECO:0000256" key="15">
    <source>
        <dbReference type="ARBA" id="ARBA00071258"/>
    </source>
</evidence>
<dbReference type="PROSITE" id="PS50115">
    <property type="entry name" value="ARFGAP"/>
    <property type="match status" value="1"/>
</dbReference>
<feature type="compositionally biased region" description="Low complexity" evidence="19">
    <location>
        <begin position="134"/>
        <end position="149"/>
    </location>
</feature>
<proteinExistence type="predicted"/>
<feature type="compositionally biased region" description="Gly residues" evidence="19">
    <location>
        <begin position="169"/>
        <end position="184"/>
    </location>
</feature>
<keyword evidence="4" id="KW-0343">GTPase activation</keyword>
<evidence type="ECO:0000259" key="20">
    <source>
        <dbReference type="PROSITE" id="PS50115"/>
    </source>
</evidence>
<dbReference type="PANTHER" id="PTHR46395">
    <property type="entry name" value="ADP-RIBOSYLATION FACTOR GTPASE-ACTIVATING PROTEIN 1"/>
    <property type="match status" value="1"/>
</dbReference>
<evidence type="ECO:0000256" key="14">
    <source>
        <dbReference type="ARBA" id="ARBA00058112"/>
    </source>
</evidence>
<feature type="region of interest" description="Disordered" evidence="19">
    <location>
        <begin position="389"/>
        <end position="428"/>
    </location>
</feature>
<evidence type="ECO:0000256" key="13">
    <source>
        <dbReference type="ARBA" id="ARBA00023034"/>
    </source>
</evidence>
<dbReference type="InterPro" id="IPR038508">
    <property type="entry name" value="ArfGAP_dom_sf"/>
</dbReference>
<protein>
    <recommendedName>
        <fullName evidence="15">ADP-ribosylation factor GTPase-activating protein 1</fullName>
    </recommendedName>
    <alternativeName>
        <fullName evidence="17">ADP-ribosylation factor 1 GTPase-activating protein</fullName>
    </alternativeName>
    <alternativeName>
        <fullName evidence="16">ARF1-directed GTPase-activating protein</fullName>
    </alternativeName>
</protein>
<evidence type="ECO:0000256" key="7">
    <source>
        <dbReference type="ARBA" id="ARBA00022723"/>
    </source>
</evidence>
<dbReference type="InParanoid" id="A0A7R8YSQ3"/>
<dbReference type="SUPFAM" id="SSF57863">
    <property type="entry name" value="ArfGap/RecO-like zinc finger"/>
    <property type="match status" value="1"/>
</dbReference>
<gene>
    <name evidence="21" type="ORF">HERILL_LOCUS5850</name>
</gene>
<dbReference type="PRINTS" id="PR00405">
    <property type="entry name" value="REVINTRACTNG"/>
</dbReference>
<keyword evidence="7" id="KW-0479">Metal-binding</keyword>
<reference evidence="21 22" key="1">
    <citation type="submission" date="2020-11" db="EMBL/GenBank/DDBJ databases">
        <authorList>
            <person name="Wallbank WR R."/>
            <person name="Pardo Diaz C."/>
            <person name="Kozak K."/>
            <person name="Martin S."/>
            <person name="Jiggins C."/>
            <person name="Moest M."/>
            <person name="Warren A I."/>
            <person name="Generalovic N T."/>
            <person name="Byers J.R.P. K."/>
            <person name="Montejo-Kovacevich G."/>
            <person name="Yen C E."/>
        </authorList>
    </citation>
    <scope>NUCLEOTIDE SEQUENCE [LARGE SCALE GENOMIC DNA]</scope>
</reference>
<evidence type="ECO:0000256" key="2">
    <source>
        <dbReference type="ARBA" id="ARBA00004555"/>
    </source>
</evidence>
<evidence type="ECO:0000313" key="22">
    <source>
        <dbReference type="Proteomes" id="UP000594454"/>
    </source>
</evidence>
<keyword evidence="3" id="KW-0813">Transport</keyword>
<dbReference type="AlphaFoldDB" id="A0A7R8YSQ3"/>
<keyword evidence="10" id="KW-0931">ER-Golgi transport</keyword>
<keyword evidence="6" id="KW-0597">Phosphoprotein</keyword>
<evidence type="ECO:0000256" key="4">
    <source>
        <dbReference type="ARBA" id="ARBA00022468"/>
    </source>
</evidence>
<name>A0A7R8YSQ3_HERIL</name>
<dbReference type="GO" id="GO:0005096">
    <property type="term" value="F:GTPase activator activity"/>
    <property type="evidence" value="ECO:0007669"/>
    <property type="project" value="UniProtKB-KW"/>
</dbReference>
<dbReference type="GO" id="GO:0000139">
    <property type="term" value="C:Golgi membrane"/>
    <property type="evidence" value="ECO:0007669"/>
    <property type="project" value="TreeGrafter"/>
</dbReference>
<sequence>MASPRTRRVLQELKPIDDNNKCFECGAHNPQWVSVTYGIWICLECSGQHRSLGVHLSFVRSVTMDKWKDIELEKMKVGGNKNARDFLEDQPDWNDRLPIQQRYNTKAAALYRDKISCLAQGKPWDRKEAEKRSSSSSTTSTYSSNNTSTGGASHMSHSKSTGAMPNYSSGGGYQSGGSGYGDSGGYQKFDTPSFKDQKEAFFSKRQEQNAMRPDNLPPSQGGKYSGFGYTREAPPKTQSQEILDSTLSSLASGWSMLSLGASKVASVAKEKAVTYGNIASSKVKEGNLLESLGEQVTNVASKVGDIGKKGWNSLAGSNISSPQGGYSGFSENYNSSSDGYQRSQSVNGGNGAHDWGWTDEKSATPSYQNSGNDDWNGFDTSYHISTGYQQHSSVSQNNGSNDIRTESKSQSKKTMKLPNTNTENLESLDVKTAKAKTATATKTNKLEDDAWNLLND</sequence>
<evidence type="ECO:0000256" key="8">
    <source>
        <dbReference type="ARBA" id="ARBA00022771"/>
    </source>
</evidence>
<dbReference type="SMART" id="SM00105">
    <property type="entry name" value="ArfGap"/>
    <property type="match status" value="1"/>
</dbReference>
<dbReference type="InterPro" id="IPR001164">
    <property type="entry name" value="ArfGAP_dom"/>
</dbReference>
<keyword evidence="22" id="KW-1185">Reference proteome</keyword>
<comment type="function">
    <text evidence="14">GTPase-activating protein (GAP) for the ADP ribosylation factor 1 (ARF1). Involved in membrane trafficking and /or vesicle transport. Promotes hydrolysis of the ARF1-bound GTP and thus, is required for the dissociation of coat proteins from Golgi-derived membranes and vesicles, a prerequisite for vesicle's fusion with target compartment. Probably regulates ARF1-mediated transport via its interaction with the KDELR proteins and TMED2. Overexpression induces the redistribution of the entire Golgi complex to the endoplasmic reticulum, as when ARF1 is deactivated. Its activity is stimulated by phosphoinosides and inhibited by phosphatidylcholine.</text>
</comment>
<dbReference type="InterPro" id="IPR037278">
    <property type="entry name" value="ARFGAP/RecO"/>
</dbReference>
<feature type="region of interest" description="Disordered" evidence="19">
    <location>
        <begin position="123"/>
        <end position="189"/>
    </location>
</feature>